<feature type="transmembrane region" description="Helical" evidence="7">
    <location>
        <begin position="147"/>
        <end position="168"/>
    </location>
</feature>
<name>A0A174ELG2_9FIRM</name>
<keyword evidence="4 7" id="KW-0812">Transmembrane</keyword>
<evidence type="ECO:0000256" key="3">
    <source>
        <dbReference type="ARBA" id="ARBA00022475"/>
    </source>
</evidence>
<dbReference type="GO" id="GO:0042910">
    <property type="term" value="F:xenobiotic transmembrane transporter activity"/>
    <property type="evidence" value="ECO:0007669"/>
    <property type="project" value="InterPro"/>
</dbReference>
<keyword evidence="2" id="KW-0813">Transport</keyword>
<dbReference type="GO" id="GO:0005886">
    <property type="term" value="C:plasma membrane"/>
    <property type="evidence" value="ECO:0007669"/>
    <property type="project" value="UniProtKB-SubCell"/>
</dbReference>
<dbReference type="InterPro" id="IPR002528">
    <property type="entry name" value="MATE_fam"/>
</dbReference>
<feature type="transmembrane region" description="Helical" evidence="7">
    <location>
        <begin position="291"/>
        <end position="313"/>
    </location>
</feature>
<comment type="subcellular location">
    <subcellularLocation>
        <location evidence="1">Cell membrane</location>
        <topology evidence="1">Multi-pass membrane protein</topology>
    </subcellularLocation>
</comment>
<keyword evidence="3" id="KW-1003">Cell membrane</keyword>
<organism evidence="8 9">
    <name type="scientific">Fusicatenibacter saccharivorans</name>
    <dbReference type="NCBI Taxonomy" id="1150298"/>
    <lineage>
        <taxon>Bacteria</taxon>
        <taxon>Bacillati</taxon>
        <taxon>Bacillota</taxon>
        <taxon>Clostridia</taxon>
        <taxon>Lachnospirales</taxon>
        <taxon>Lachnospiraceae</taxon>
        <taxon>Fusicatenibacter</taxon>
    </lineage>
</organism>
<dbReference type="CDD" id="cd13138">
    <property type="entry name" value="MATE_yoeA_like"/>
    <property type="match status" value="1"/>
</dbReference>
<keyword evidence="5 7" id="KW-1133">Transmembrane helix</keyword>
<feature type="transmembrane region" description="Helical" evidence="7">
    <location>
        <begin position="60"/>
        <end position="86"/>
    </location>
</feature>
<dbReference type="EMBL" id="CYYV01000008">
    <property type="protein sequence ID" value="CUO37426.1"/>
    <property type="molecule type" value="Genomic_DNA"/>
</dbReference>
<evidence type="ECO:0000256" key="5">
    <source>
        <dbReference type="ARBA" id="ARBA00022989"/>
    </source>
</evidence>
<dbReference type="PIRSF" id="PIRSF006603">
    <property type="entry name" value="DinF"/>
    <property type="match status" value="1"/>
</dbReference>
<keyword evidence="6 7" id="KW-0472">Membrane</keyword>
<evidence type="ECO:0000256" key="4">
    <source>
        <dbReference type="ARBA" id="ARBA00022692"/>
    </source>
</evidence>
<feature type="transmembrane region" description="Helical" evidence="7">
    <location>
        <begin position="325"/>
        <end position="345"/>
    </location>
</feature>
<evidence type="ECO:0000313" key="9">
    <source>
        <dbReference type="Proteomes" id="UP000095706"/>
    </source>
</evidence>
<accession>A0A174ELG2</accession>
<feature type="transmembrane region" description="Helical" evidence="7">
    <location>
        <begin position="423"/>
        <end position="446"/>
    </location>
</feature>
<feature type="transmembrane region" description="Helical" evidence="7">
    <location>
        <begin position="20"/>
        <end position="40"/>
    </location>
</feature>
<reference evidence="8 9" key="1">
    <citation type="submission" date="2015-09" db="EMBL/GenBank/DDBJ databases">
        <authorList>
            <consortium name="Pathogen Informatics"/>
        </authorList>
    </citation>
    <scope>NUCLEOTIDE SEQUENCE [LARGE SCALE GENOMIC DNA]</scope>
    <source>
        <strain evidence="8 9">2789STDY5608849</strain>
    </source>
</reference>
<evidence type="ECO:0000256" key="7">
    <source>
        <dbReference type="SAM" id="Phobius"/>
    </source>
</evidence>
<dbReference type="Pfam" id="PF01554">
    <property type="entry name" value="MatE"/>
    <property type="match status" value="2"/>
</dbReference>
<dbReference type="PANTHER" id="PTHR43549">
    <property type="entry name" value="MULTIDRUG RESISTANCE PROTEIN YPNP-RELATED"/>
    <property type="match status" value="1"/>
</dbReference>
<gene>
    <name evidence="8" type="primary">mepA_11</name>
    <name evidence="8" type="ORF">ERS852406_01829</name>
</gene>
<feature type="transmembrane region" description="Helical" evidence="7">
    <location>
        <begin position="393"/>
        <end position="411"/>
    </location>
</feature>
<feature type="transmembrane region" description="Helical" evidence="7">
    <location>
        <begin position="246"/>
        <end position="271"/>
    </location>
</feature>
<dbReference type="NCBIfam" id="TIGR00797">
    <property type="entry name" value="matE"/>
    <property type="match status" value="1"/>
</dbReference>
<feature type="transmembrane region" description="Helical" evidence="7">
    <location>
        <begin position="365"/>
        <end position="386"/>
    </location>
</feature>
<evidence type="ECO:0000256" key="6">
    <source>
        <dbReference type="ARBA" id="ARBA00023136"/>
    </source>
</evidence>
<feature type="transmembrane region" description="Helical" evidence="7">
    <location>
        <begin position="200"/>
        <end position="225"/>
    </location>
</feature>
<evidence type="ECO:0000313" key="8">
    <source>
        <dbReference type="EMBL" id="CUO37426.1"/>
    </source>
</evidence>
<dbReference type="PANTHER" id="PTHR43549:SF3">
    <property type="entry name" value="MULTIDRUG RESISTANCE PROTEIN YPNP-RELATED"/>
    <property type="match status" value="1"/>
</dbReference>
<sequence length="458" mass="50703">MNKEKKEVVKVNQITEGVIWQQILIFFLPILFGTFFQQLYNTADAMIVGHFLGKQALAAVGGTTGTLINLLVGFFVGLSSGATVVISQHYGANKEDKVQWAVHTSIAFSILGGIVLTVVGIGCSRWMLDLMSTPDDVVNYALIYMRVYFLGTIGNLIYNMGSGILRAVGDSKRPLLYLIICCMTNIVLDFLFVVGMQMGVMGAALATILSQIISAVLVMGSLMRTRDIYRLHLRKISIDWIMLKRIIRIGFPAGVQSILYSVSNVIIQSAVNSLGTNNVAAWAAYGKVDGLFWMMINALGIAATTFVGQNYGAKKMERVHRGVRTSMIMAFLMTGLMVVFMWFIGDTLISLFTTDTAVREICHGLIHFLVPTFFTYISIEILSGALRGVGDAWIPMFITGIGICGVRIVWMTAVLPHFHSLKGAAFCYPLSWVITTIAYFIYYLFFSQLSKRKELRSI</sequence>
<feature type="transmembrane region" description="Helical" evidence="7">
    <location>
        <begin position="175"/>
        <end position="194"/>
    </location>
</feature>
<feature type="transmembrane region" description="Helical" evidence="7">
    <location>
        <begin position="106"/>
        <end position="127"/>
    </location>
</feature>
<protein>
    <submittedName>
        <fullName evidence="8">Multidrug export protein mepA</fullName>
    </submittedName>
</protein>
<dbReference type="GO" id="GO:0015297">
    <property type="term" value="F:antiporter activity"/>
    <property type="evidence" value="ECO:0007669"/>
    <property type="project" value="InterPro"/>
</dbReference>
<dbReference type="InterPro" id="IPR048279">
    <property type="entry name" value="MdtK-like"/>
</dbReference>
<proteinExistence type="predicted"/>
<dbReference type="Proteomes" id="UP000095706">
    <property type="component" value="Unassembled WGS sequence"/>
</dbReference>
<dbReference type="InterPro" id="IPR052031">
    <property type="entry name" value="Membrane_Transporter-Flippase"/>
</dbReference>
<dbReference type="AlphaFoldDB" id="A0A174ELG2"/>
<evidence type="ECO:0000256" key="1">
    <source>
        <dbReference type="ARBA" id="ARBA00004651"/>
    </source>
</evidence>
<dbReference type="RefSeq" id="WP_055227793.1">
    <property type="nucleotide sequence ID" value="NZ_CYYV01000008.1"/>
</dbReference>
<evidence type="ECO:0000256" key="2">
    <source>
        <dbReference type="ARBA" id="ARBA00022448"/>
    </source>
</evidence>